<evidence type="ECO:0000259" key="2">
    <source>
        <dbReference type="Pfam" id="PF04909"/>
    </source>
</evidence>
<dbReference type="GO" id="GO:0019748">
    <property type="term" value="P:secondary metabolic process"/>
    <property type="evidence" value="ECO:0007669"/>
    <property type="project" value="TreeGrafter"/>
</dbReference>
<organism evidence="3">
    <name type="scientific">uncultured Thermomicrobiales bacterium</name>
    <dbReference type="NCBI Taxonomy" id="1645740"/>
    <lineage>
        <taxon>Bacteria</taxon>
        <taxon>Pseudomonadati</taxon>
        <taxon>Thermomicrobiota</taxon>
        <taxon>Thermomicrobia</taxon>
        <taxon>Thermomicrobiales</taxon>
        <taxon>environmental samples</taxon>
    </lineage>
</organism>
<dbReference type="InterPro" id="IPR032466">
    <property type="entry name" value="Metal_Hydrolase"/>
</dbReference>
<dbReference type="InterPro" id="IPR032465">
    <property type="entry name" value="ACMSD"/>
</dbReference>
<keyword evidence="3" id="KW-0378">Hydrolase</keyword>
<dbReference type="EMBL" id="CADCWF010000365">
    <property type="protein sequence ID" value="CAA9583645.1"/>
    <property type="molecule type" value="Genomic_DNA"/>
</dbReference>
<dbReference type="PANTHER" id="PTHR21240">
    <property type="entry name" value="2-AMINO-3-CARBOXYLMUCONATE-6-SEMIALDEHYDE DECARBOXYLASE"/>
    <property type="match status" value="1"/>
</dbReference>
<gene>
    <name evidence="3" type="ORF">AVDCRST_MAG59-5175</name>
</gene>
<dbReference type="AlphaFoldDB" id="A0A6J4VSF2"/>
<dbReference type="GO" id="GO:0016787">
    <property type="term" value="F:hydrolase activity"/>
    <property type="evidence" value="ECO:0007669"/>
    <property type="project" value="UniProtKB-KW"/>
</dbReference>
<dbReference type="GO" id="GO:0005737">
    <property type="term" value="C:cytoplasm"/>
    <property type="evidence" value="ECO:0007669"/>
    <property type="project" value="TreeGrafter"/>
</dbReference>
<feature type="domain" description="Amidohydrolase-related" evidence="2">
    <location>
        <begin position="6"/>
        <end position="282"/>
    </location>
</feature>
<sequence length="291" mass="30400">MAAAVVDAHTHLFGPDVVRGREALLGREPWFGALYANPKAALAGETDLLAAMDEAGVETAVACGFPWSDPGRCRAENDVLAEASQRGGGRVAWLASVSPKHGPGAAQEAARAFALGASGLGELNADGQGFDLADPAALAPVALACIDADRPLLLHASEPLGHAYPGKGTATPDKLLAFVGAFPDLRVVLAHWGGGLPFYELMPEVAAACANVWYDTAASTYLYRPAVFRAVLDVVGPAKVLWGSDYPVLGMERFLRRSRDEAGVRADEADALFGGNARRVYALPERAGVPS</sequence>
<keyword evidence="1" id="KW-0456">Lyase</keyword>
<name>A0A6J4VSF2_9BACT</name>
<protein>
    <submittedName>
        <fullName evidence="3">Predicted metal-dependent hydrolase of the TIM-barrel fold</fullName>
    </submittedName>
</protein>
<dbReference type="PANTHER" id="PTHR21240:SF28">
    <property type="entry name" value="ISO-OROTATE DECARBOXYLASE (EUROFUNG)"/>
    <property type="match status" value="1"/>
</dbReference>
<reference evidence="3" key="1">
    <citation type="submission" date="2020-02" db="EMBL/GenBank/DDBJ databases">
        <authorList>
            <person name="Meier V. D."/>
        </authorList>
    </citation>
    <scope>NUCLEOTIDE SEQUENCE</scope>
    <source>
        <strain evidence="3">AVDCRST_MAG59</strain>
    </source>
</reference>
<dbReference type="Gene3D" id="3.20.20.140">
    <property type="entry name" value="Metal-dependent hydrolases"/>
    <property type="match status" value="1"/>
</dbReference>
<dbReference type="InterPro" id="IPR006680">
    <property type="entry name" value="Amidohydro-rel"/>
</dbReference>
<dbReference type="GO" id="GO:0016831">
    <property type="term" value="F:carboxy-lyase activity"/>
    <property type="evidence" value="ECO:0007669"/>
    <property type="project" value="InterPro"/>
</dbReference>
<accession>A0A6J4VSF2</accession>
<proteinExistence type="predicted"/>
<dbReference type="SUPFAM" id="SSF51556">
    <property type="entry name" value="Metallo-dependent hydrolases"/>
    <property type="match status" value="1"/>
</dbReference>
<evidence type="ECO:0000256" key="1">
    <source>
        <dbReference type="ARBA" id="ARBA00023239"/>
    </source>
</evidence>
<evidence type="ECO:0000313" key="3">
    <source>
        <dbReference type="EMBL" id="CAA9583645.1"/>
    </source>
</evidence>
<dbReference type="Pfam" id="PF04909">
    <property type="entry name" value="Amidohydro_2"/>
    <property type="match status" value="1"/>
</dbReference>